<reference evidence="2 3" key="1">
    <citation type="submission" date="2017-02" db="EMBL/GenBank/DDBJ databases">
        <title>Whole genome sequencing of Rhodanobacter lindaniclasticus DSM 17932.</title>
        <authorList>
            <person name="Kumar S."/>
            <person name="Patil P."/>
            <person name="Patil P.B."/>
        </authorList>
    </citation>
    <scope>NUCLEOTIDE SEQUENCE [LARGE SCALE GENOMIC DNA]</scope>
    <source>
        <strain evidence="2 3">DSM 17932</strain>
    </source>
</reference>
<keyword evidence="1" id="KW-1133">Transmembrane helix</keyword>
<feature type="transmembrane region" description="Helical" evidence="1">
    <location>
        <begin position="53"/>
        <end position="71"/>
    </location>
</feature>
<dbReference type="AlphaFoldDB" id="A0A4S3K5Y0"/>
<protein>
    <submittedName>
        <fullName evidence="2">Uncharacterized protein</fullName>
    </submittedName>
</protein>
<dbReference type="EMBL" id="MWIO01000096">
    <property type="protein sequence ID" value="THD03547.1"/>
    <property type="molecule type" value="Genomic_DNA"/>
</dbReference>
<organism evidence="2 3">
    <name type="scientific">Rhodanobacter lindaniclasticus</name>
    <dbReference type="NCBI Taxonomy" id="75310"/>
    <lineage>
        <taxon>Bacteria</taxon>
        <taxon>Pseudomonadati</taxon>
        <taxon>Pseudomonadota</taxon>
        <taxon>Gammaproteobacteria</taxon>
        <taxon>Lysobacterales</taxon>
        <taxon>Rhodanobacteraceae</taxon>
        <taxon>Rhodanobacter</taxon>
    </lineage>
</organism>
<name>A0A4S3K5Y0_9GAMM</name>
<gene>
    <name evidence="2" type="ORF">B1991_18370</name>
</gene>
<evidence type="ECO:0000256" key="1">
    <source>
        <dbReference type="SAM" id="Phobius"/>
    </source>
</evidence>
<proteinExistence type="predicted"/>
<keyword evidence="1" id="KW-0472">Membrane</keyword>
<evidence type="ECO:0000313" key="3">
    <source>
        <dbReference type="Proteomes" id="UP000306317"/>
    </source>
</evidence>
<evidence type="ECO:0000313" key="2">
    <source>
        <dbReference type="EMBL" id="THD03547.1"/>
    </source>
</evidence>
<accession>A0A4S3K5Y0</accession>
<sequence length="79" mass="8339">MVCCFLAIGVGTHRAWKAGRTKLALVPIILLVAGLLIIPFMLGLVGIGAPGVWIGRAFILFGGIAGLLLFFKFEGKSRA</sequence>
<keyword evidence="3" id="KW-1185">Reference proteome</keyword>
<feature type="transmembrane region" description="Helical" evidence="1">
    <location>
        <begin position="23"/>
        <end position="47"/>
    </location>
</feature>
<dbReference type="Proteomes" id="UP000306317">
    <property type="component" value="Unassembled WGS sequence"/>
</dbReference>
<comment type="caution">
    <text evidence="2">The sequence shown here is derived from an EMBL/GenBank/DDBJ whole genome shotgun (WGS) entry which is preliminary data.</text>
</comment>
<keyword evidence="1" id="KW-0812">Transmembrane</keyword>